<dbReference type="EMBL" id="AUZX01004349">
    <property type="protein sequence ID" value="EQD71070.1"/>
    <property type="molecule type" value="Genomic_DNA"/>
</dbReference>
<keyword evidence="7" id="KW-0406">Ion transport</keyword>
<keyword evidence="8 9" id="KW-0472">Membrane</keyword>
<evidence type="ECO:0000256" key="5">
    <source>
        <dbReference type="ARBA" id="ARBA00022958"/>
    </source>
</evidence>
<keyword evidence="3" id="KW-0633">Potassium transport</keyword>
<keyword evidence="5" id="KW-0630">Potassium</keyword>
<evidence type="ECO:0000256" key="6">
    <source>
        <dbReference type="ARBA" id="ARBA00022989"/>
    </source>
</evidence>
<accession>T1CPT3</accession>
<evidence type="ECO:0000256" key="1">
    <source>
        <dbReference type="ARBA" id="ARBA00022448"/>
    </source>
</evidence>
<dbReference type="Pfam" id="PF03814">
    <property type="entry name" value="KdpA"/>
    <property type="match status" value="1"/>
</dbReference>
<keyword evidence="6 9" id="KW-1133">Transmembrane helix</keyword>
<organism evidence="10">
    <name type="scientific">mine drainage metagenome</name>
    <dbReference type="NCBI Taxonomy" id="410659"/>
    <lineage>
        <taxon>unclassified sequences</taxon>
        <taxon>metagenomes</taxon>
        <taxon>ecological metagenomes</taxon>
    </lineage>
</organism>
<evidence type="ECO:0000256" key="7">
    <source>
        <dbReference type="ARBA" id="ARBA00023065"/>
    </source>
</evidence>
<feature type="non-terminal residue" evidence="10">
    <location>
        <position position="106"/>
    </location>
</feature>
<evidence type="ECO:0000256" key="4">
    <source>
        <dbReference type="ARBA" id="ARBA00022692"/>
    </source>
</evidence>
<protein>
    <submittedName>
        <fullName evidence="10">ATPase, K+ transporting, A subunit</fullName>
    </submittedName>
</protein>
<sequence length="106" mass="11720">MTATGLLGDALFLIVLTAVAVPVGTYMYRVMEGERTFLDRLLDPLDRLIYRVSGIDPERGMDWRAYAIAFLLSNLVLAVVVYVILIFQAVLPLNPARLGPILPTTV</sequence>
<reference evidence="10" key="1">
    <citation type="submission" date="2013-08" db="EMBL/GenBank/DDBJ databases">
        <authorList>
            <person name="Mendez C."/>
            <person name="Richter M."/>
            <person name="Ferrer M."/>
            <person name="Sanchez J."/>
        </authorList>
    </citation>
    <scope>NUCLEOTIDE SEQUENCE</scope>
</reference>
<dbReference type="GO" id="GO:0008556">
    <property type="term" value="F:P-type potassium transmembrane transporter activity"/>
    <property type="evidence" value="ECO:0007669"/>
    <property type="project" value="InterPro"/>
</dbReference>
<keyword evidence="1" id="KW-0813">Transport</keyword>
<proteinExistence type="predicted"/>
<dbReference type="GO" id="GO:0005886">
    <property type="term" value="C:plasma membrane"/>
    <property type="evidence" value="ECO:0007669"/>
    <property type="project" value="TreeGrafter"/>
</dbReference>
<dbReference type="AlphaFoldDB" id="T1CPT3"/>
<gene>
    <name evidence="10" type="ORF">B1A_05974</name>
</gene>
<reference evidence="10" key="2">
    <citation type="journal article" date="2014" name="ISME J.">
        <title>Microbial stratification in low pH oxic and suboxic macroscopic growths along an acid mine drainage.</title>
        <authorList>
            <person name="Mendez-Garcia C."/>
            <person name="Mesa V."/>
            <person name="Sprenger R.R."/>
            <person name="Richter M."/>
            <person name="Diez M.S."/>
            <person name="Solano J."/>
            <person name="Bargiela R."/>
            <person name="Golyshina O.V."/>
            <person name="Manteca A."/>
            <person name="Ramos J.L."/>
            <person name="Gallego J.R."/>
            <person name="Llorente I."/>
            <person name="Martins Dos Santos V.A."/>
            <person name="Jensen O.N."/>
            <person name="Pelaez A.I."/>
            <person name="Sanchez J."/>
            <person name="Ferrer M."/>
        </authorList>
    </citation>
    <scope>NUCLEOTIDE SEQUENCE</scope>
</reference>
<dbReference type="PANTHER" id="PTHR30607:SF2">
    <property type="entry name" value="POTASSIUM-TRANSPORTING ATPASE POTASSIUM-BINDING SUBUNIT"/>
    <property type="match status" value="1"/>
</dbReference>
<keyword evidence="2" id="KW-1003">Cell membrane</keyword>
<evidence type="ECO:0000313" key="10">
    <source>
        <dbReference type="EMBL" id="EQD71070.1"/>
    </source>
</evidence>
<feature type="transmembrane region" description="Helical" evidence="9">
    <location>
        <begin position="65"/>
        <end position="91"/>
    </location>
</feature>
<name>T1CPT3_9ZZZZ</name>
<evidence type="ECO:0000256" key="3">
    <source>
        <dbReference type="ARBA" id="ARBA00022538"/>
    </source>
</evidence>
<feature type="transmembrane region" description="Helical" evidence="9">
    <location>
        <begin position="6"/>
        <end position="28"/>
    </location>
</feature>
<dbReference type="PANTHER" id="PTHR30607">
    <property type="entry name" value="POTASSIUM-TRANSPORTING ATPASE A CHAIN"/>
    <property type="match status" value="1"/>
</dbReference>
<evidence type="ECO:0000256" key="8">
    <source>
        <dbReference type="ARBA" id="ARBA00023136"/>
    </source>
</evidence>
<evidence type="ECO:0000256" key="2">
    <source>
        <dbReference type="ARBA" id="ARBA00022475"/>
    </source>
</evidence>
<keyword evidence="4 9" id="KW-0812">Transmembrane</keyword>
<evidence type="ECO:0000256" key="9">
    <source>
        <dbReference type="SAM" id="Phobius"/>
    </source>
</evidence>
<dbReference type="InterPro" id="IPR004623">
    <property type="entry name" value="KdpA"/>
</dbReference>
<comment type="caution">
    <text evidence="10">The sequence shown here is derived from an EMBL/GenBank/DDBJ whole genome shotgun (WGS) entry which is preliminary data.</text>
</comment>